<proteinExistence type="predicted"/>
<dbReference type="Gene3D" id="3.90.550.10">
    <property type="entry name" value="Spore Coat Polysaccharide Biosynthesis Protein SpsA, Chain A"/>
    <property type="match status" value="1"/>
</dbReference>
<accession>U2TQ64</accession>
<keyword evidence="5" id="KW-1185">Reference proteome</keyword>
<dbReference type="CDD" id="cd04194">
    <property type="entry name" value="GT8_A4GalT_like"/>
    <property type="match status" value="1"/>
</dbReference>
<keyword evidence="3" id="KW-0479">Metal-binding</keyword>
<evidence type="ECO:0000256" key="1">
    <source>
        <dbReference type="ARBA" id="ARBA00022676"/>
    </source>
</evidence>
<dbReference type="PANTHER" id="PTHR13778">
    <property type="entry name" value="GLYCOSYLTRANSFERASE 8 DOMAIN-CONTAINING PROTEIN"/>
    <property type="match status" value="1"/>
</dbReference>
<evidence type="ECO:0000256" key="2">
    <source>
        <dbReference type="ARBA" id="ARBA00022679"/>
    </source>
</evidence>
<dbReference type="Pfam" id="PF01501">
    <property type="entry name" value="Glyco_transf_8"/>
    <property type="match status" value="1"/>
</dbReference>
<dbReference type="EMBL" id="AWEZ01000045">
    <property type="protein sequence ID" value="ERL08238.1"/>
    <property type="molecule type" value="Genomic_DNA"/>
</dbReference>
<dbReference type="AlphaFoldDB" id="U2TQ64"/>
<dbReference type="STRING" id="1125712.HMPREF1316_0197"/>
<evidence type="ECO:0000256" key="3">
    <source>
        <dbReference type="ARBA" id="ARBA00022723"/>
    </source>
</evidence>
<name>U2TQ64_9ACTN</name>
<dbReference type="InterPro" id="IPR002495">
    <property type="entry name" value="Glyco_trans_8"/>
</dbReference>
<sequence length="370" mass="41655">MEDAATASIRTPPPATSADQLGLGFEDVVVVFASNEYFAPYMSVALQSLVENASRERTYDVIVLTRDIVPSTIATLQRHLEAYDNVHVGFLDAEVALRGTRLPCHGHFRPETFFRLLAPWLLPNVGKAVYLDSDLVVLDDIAKLYDTNVEGYLLAATRDADMMGQICGYDGTVEPYLSQELGLADPTRYFQAGVVLLNLEAFRSIFAIADMLELSCQRMWRWLDQDILNMLADGEYVQVPMRWNTLMDWKHLRREHIIAQAPEDVRAQYEEARSSPAIIHYAGPDDRPWDYPGCDMADVFWDFATRSAFAAELGLRLEHSRESMEGRANRAKVNVIFKGVFPAFDYLCPPGTKRRTSLIKAYVAIGGDIT</sequence>
<reference evidence="4 5" key="1">
    <citation type="submission" date="2013-08" db="EMBL/GenBank/DDBJ databases">
        <authorList>
            <person name="Durkin A.S."/>
            <person name="Haft D.R."/>
            <person name="McCorrison J."/>
            <person name="Torralba M."/>
            <person name="Gillis M."/>
            <person name="Haft D.H."/>
            <person name="Methe B."/>
            <person name="Sutton G."/>
            <person name="Nelson K.E."/>
        </authorList>
    </citation>
    <scope>NUCLEOTIDE SEQUENCE [LARGE SCALE GENOMIC DNA]</scope>
    <source>
        <strain evidence="4 5">F0195</strain>
    </source>
</reference>
<dbReference type="OrthoDB" id="3183633at2"/>
<dbReference type="InterPro" id="IPR029044">
    <property type="entry name" value="Nucleotide-diphossugar_trans"/>
</dbReference>
<evidence type="ECO:0000313" key="4">
    <source>
        <dbReference type="EMBL" id="ERL08238.1"/>
    </source>
</evidence>
<dbReference type="SUPFAM" id="SSF53448">
    <property type="entry name" value="Nucleotide-diphospho-sugar transferases"/>
    <property type="match status" value="1"/>
</dbReference>
<dbReference type="Proteomes" id="UP000016638">
    <property type="component" value="Unassembled WGS sequence"/>
</dbReference>
<dbReference type="GO" id="GO:0046872">
    <property type="term" value="F:metal ion binding"/>
    <property type="evidence" value="ECO:0007669"/>
    <property type="project" value="UniProtKB-KW"/>
</dbReference>
<keyword evidence="2 4" id="KW-0808">Transferase</keyword>
<dbReference type="PATRIC" id="fig|1125712.3.peg.1322"/>
<keyword evidence="1" id="KW-0328">Glycosyltransferase</keyword>
<dbReference type="eggNOG" id="COG1442">
    <property type="taxonomic scope" value="Bacteria"/>
</dbReference>
<evidence type="ECO:0000313" key="5">
    <source>
        <dbReference type="Proteomes" id="UP000016638"/>
    </source>
</evidence>
<dbReference type="PANTHER" id="PTHR13778:SF47">
    <property type="entry name" value="LIPOPOLYSACCHARIDE 1,3-GALACTOSYLTRANSFERASE"/>
    <property type="match status" value="1"/>
</dbReference>
<dbReference type="GO" id="GO:0016757">
    <property type="term" value="F:glycosyltransferase activity"/>
    <property type="evidence" value="ECO:0007669"/>
    <property type="project" value="UniProtKB-KW"/>
</dbReference>
<organism evidence="4 5">
    <name type="scientific">Olsenella profusa F0195</name>
    <dbReference type="NCBI Taxonomy" id="1125712"/>
    <lineage>
        <taxon>Bacteria</taxon>
        <taxon>Bacillati</taxon>
        <taxon>Actinomycetota</taxon>
        <taxon>Coriobacteriia</taxon>
        <taxon>Coriobacteriales</taxon>
        <taxon>Atopobiaceae</taxon>
        <taxon>Olsenella</taxon>
    </lineage>
</organism>
<comment type="caution">
    <text evidence="4">The sequence shown here is derived from an EMBL/GenBank/DDBJ whole genome shotgun (WGS) entry which is preliminary data.</text>
</comment>
<gene>
    <name evidence="4" type="ORF">HMPREF1316_0197</name>
</gene>
<protein>
    <submittedName>
        <fullName evidence="4">Glycosyltransferase family 8</fullName>
    </submittedName>
</protein>
<dbReference type="InterPro" id="IPR050748">
    <property type="entry name" value="Glycosyltrans_8_dom-fam"/>
</dbReference>